<gene>
    <name evidence="5" type="ORF">J2Z17_000476</name>
</gene>
<dbReference type="PANTHER" id="PTHR43085">
    <property type="entry name" value="HEXOKINASE FAMILY MEMBER"/>
    <property type="match status" value="1"/>
</dbReference>
<dbReference type="RefSeq" id="WP_209941868.1">
    <property type="nucleotide sequence ID" value="NZ_JAGGJU010000001.1"/>
</dbReference>
<keyword evidence="3" id="KW-0418">Kinase</keyword>
<evidence type="ECO:0000313" key="5">
    <source>
        <dbReference type="EMBL" id="MBP1849059.1"/>
    </source>
</evidence>
<sequence length="302" mass="32307">MSGQGRFVSIGECMVEMAPRADGAYQRNFAGDTFNTAWYMAKALGEEGAVEYFTAVGADEISTRMLAFMAQSGVGTSAIRRLPERTVGLYMIELVNGERSFSYWRGQSAAKLLAEDRAALAAALADREMILFSGITLAVLSAEHRTVLLKEIETARDRGARIVFDPNMRARLWPNGETMRDAITAAGRVADIVLPSFDEEEREFGDADPAVTLRRYQGLGVDTVVVKNGAGAIHAAVGPEHLTFQPAVVTEVVDTTAAGDSFNAGFLSALLRGERVAEAIAAGSRLAAQVVGQRGALVEVSV</sequence>
<dbReference type="CDD" id="cd01166">
    <property type="entry name" value="KdgK"/>
    <property type="match status" value="1"/>
</dbReference>
<dbReference type="PROSITE" id="PS00584">
    <property type="entry name" value="PFKB_KINASES_2"/>
    <property type="match status" value="1"/>
</dbReference>
<evidence type="ECO:0000313" key="6">
    <source>
        <dbReference type="Proteomes" id="UP000759443"/>
    </source>
</evidence>
<protein>
    <submittedName>
        <fullName evidence="5">2-dehydro-3-deoxygluconokinase</fullName>
        <ecNumber evidence="5">2.7.1.45</ecNumber>
    </submittedName>
</protein>
<dbReference type="InterPro" id="IPR050306">
    <property type="entry name" value="PfkB_Carbo_kinase"/>
</dbReference>
<evidence type="ECO:0000256" key="1">
    <source>
        <dbReference type="ARBA" id="ARBA00010688"/>
    </source>
</evidence>
<evidence type="ECO:0000259" key="4">
    <source>
        <dbReference type="Pfam" id="PF00294"/>
    </source>
</evidence>
<dbReference type="SUPFAM" id="SSF53613">
    <property type="entry name" value="Ribokinase-like"/>
    <property type="match status" value="1"/>
</dbReference>
<evidence type="ECO:0000256" key="2">
    <source>
        <dbReference type="ARBA" id="ARBA00022679"/>
    </source>
</evidence>
<dbReference type="Proteomes" id="UP000759443">
    <property type="component" value="Unassembled WGS sequence"/>
</dbReference>
<dbReference type="GO" id="GO:0008673">
    <property type="term" value="F:2-dehydro-3-deoxygluconokinase activity"/>
    <property type="evidence" value="ECO:0007669"/>
    <property type="project" value="UniProtKB-EC"/>
</dbReference>
<dbReference type="PANTHER" id="PTHR43085:SF15">
    <property type="entry name" value="2-DEHYDRO-3-DEOXYGLUCONOKINASE"/>
    <property type="match status" value="1"/>
</dbReference>
<keyword evidence="6" id="KW-1185">Reference proteome</keyword>
<reference evidence="5 6" key="1">
    <citation type="submission" date="2021-03" db="EMBL/GenBank/DDBJ databases">
        <title>Genomic Encyclopedia of Type Strains, Phase IV (KMG-IV): sequencing the most valuable type-strain genomes for metagenomic binning, comparative biology and taxonomic classification.</title>
        <authorList>
            <person name="Goeker M."/>
        </authorList>
    </citation>
    <scope>NUCLEOTIDE SEQUENCE [LARGE SCALE GENOMIC DNA]</scope>
    <source>
        <strain evidence="5 6">DSM 21600</strain>
    </source>
</reference>
<dbReference type="InterPro" id="IPR002173">
    <property type="entry name" value="Carboh/pur_kinase_PfkB_CS"/>
</dbReference>
<proteinExistence type="inferred from homology"/>
<dbReference type="Pfam" id="PF00294">
    <property type="entry name" value="PfkB"/>
    <property type="match status" value="1"/>
</dbReference>
<dbReference type="EC" id="2.7.1.45" evidence="5"/>
<feature type="domain" description="Carbohydrate kinase PfkB" evidence="4">
    <location>
        <begin position="7"/>
        <end position="296"/>
    </location>
</feature>
<name>A0ABS4DTN5_9HYPH</name>
<dbReference type="EMBL" id="JAGGJU010000001">
    <property type="protein sequence ID" value="MBP1849059.1"/>
    <property type="molecule type" value="Genomic_DNA"/>
</dbReference>
<organism evidence="5 6">
    <name type="scientific">Rhizobium halophytocola</name>
    <dbReference type="NCBI Taxonomy" id="735519"/>
    <lineage>
        <taxon>Bacteria</taxon>
        <taxon>Pseudomonadati</taxon>
        <taxon>Pseudomonadota</taxon>
        <taxon>Alphaproteobacteria</taxon>
        <taxon>Hyphomicrobiales</taxon>
        <taxon>Rhizobiaceae</taxon>
        <taxon>Rhizobium/Agrobacterium group</taxon>
        <taxon>Rhizobium</taxon>
    </lineage>
</organism>
<dbReference type="InterPro" id="IPR029056">
    <property type="entry name" value="Ribokinase-like"/>
</dbReference>
<comment type="caution">
    <text evidence="5">The sequence shown here is derived from an EMBL/GenBank/DDBJ whole genome shotgun (WGS) entry which is preliminary data.</text>
</comment>
<comment type="similarity">
    <text evidence="1">Belongs to the carbohydrate kinase PfkB family.</text>
</comment>
<evidence type="ECO:0000256" key="3">
    <source>
        <dbReference type="ARBA" id="ARBA00022777"/>
    </source>
</evidence>
<keyword evidence="2 5" id="KW-0808">Transferase</keyword>
<dbReference type="InterPro" id="IPR011611">
    <property type="entry name" value="PfkB_dom"/>
</dbReference>
<accession>A0ABS4DTN5</accession>
<dbReference type="Gene3D" id="3.40.1190.20">
    <property type="match status" value="1"/>
</dbReference>